<dbReference type="Proteomes" id="UP000094569">
    <property type="component" value="Unassembled WGS sequence"/>
</dbReference>
<dbReference type="GO" id="GO:0005634">
    <property type="term" value="C:nucleus"/>
    <property type="evidence" value="ECO:0007669"/>
    <property type="project" value="UniProtKB-SubCell"/>
</dbReference>
<dbReference type="PANTHER" id="PTHR46481:SF10">
    <property type="entry name" value="ZINC FINGER BED DOMAIN-CONTAINING PROTEIN 39"/>
    <property type="match status" value="1"/>
</dbReference>
<dbReference type="SUPFAM" id="SSF53098">
    <property type="entry name" value="Ribonuclease H-like"/>
    <property type="match status" value="1"/>
</dbReference>
<evidence type="ECO:0000256" key="1">
    <source>
        <dbReference type="ARBA" id="ARBA00004123"/>
    </source>
</evidence>
<evidence type="ECO:0000313" key="7">
    <source>
        <dbReference type="EMBL" id="ODM18440.1"/>
    </source>
</evidence>
<keyword evidence="5" id="KW-0539">Nucleus</keyword>
<dbReference type="OrthoDB" id="4505704at2759"/>
<name>A0A1E3BBU4_ASPCR</name>
<dbReference type="PANTHER" id="PTHR46481">
    <property type="entry name" value="ZINC FINGER BED DOMAIN-CONTAINING PROTEIN 4"/>
    <property type="match status" value="1"/>
</dbReference>
<reference evidence="7 8" key="1">
    <citation type="journal article" date="2016" name="BMC Genomics">
        <title>Comparative genomic and transcriptomic analyses of the Fuzhuan brick tea-fermentation fungus Aspergillus cristatus.</title>
        <authorList>
            <person name="Ge Y."/>
            <person name="Wang Y."/>
            <person name="Liu Y."/>
            <person name="Tan Y."/>
            <person name="Ren X."/>
            <person name="Zhang X."/>
            <person name="Hyde K.D."/>
            <person name="Liu Y."/>
            <person name="Liu Z."/>
        </authorList>
    </citation>
    <scope>NUCLEOTIDE SEQUENCE [LARGE SCALE GENOMIC DNA]</scope>
    <source>
        <strain evidence="7 8">GZAAS20.1005</strain>
    </source>
</reference>
<keyword evidence="2" id="KW-0479">Metal-binding</keyword>
<evidence type="ECO:0000313" key="8">
    <source>
        <dbReference type="Proteomes" id="UP000094569"/>
    </source>
</evidence>
<organism evidence="7 8">
    <name type="scientific">Aspergillus cristatus</name>
    <name type="common">Chinese Fuzhuan brick tea-fermentation fungus</name>
    <name type="synonym">Eurotium cristatum</name>
    <dbReference type="NCBI Taxonomy" id="573508"/>
    <lineage>
        <taxon>Eukaryota</taxon>
        <taxon>Fungi</taxon>
        <taxon>Dikarya</taxon>
        <taxon>Ascomycota</taxon>
        <taxon>Pezizomycotina</taxon>
        <taxon>Eurotiomycetes</taxon>
        <taxon>Eurotiomycetidae</taxon>
        <taxon>Eurotiales</taxon>
        <taxon>Aspergillaceae</taxon>
        <taxon>Aspergillus</taxon>
        <taxon>Aspergillus subgen. Aspergillus</taxon>
    </lineage>
</organism>
<evidence type="ECO:0000256" key="2">
    <source>
        <dbReference type="ARBA" id="ARBA00022723"/>
    </source>
</evidence>
<protein>
    <recommendedName>
        <fullName evidence="9">DUF659 domain-containing protein</fullName>
    </recommendedName>
</protein>
<comment type="subcellular location">
    <subcellularLocation>
        <location evidence="1">Nucleus</location>
    </subcellularLocation>
</comment>
<feature type="region of interest" description="Disordered" evidence="6">
    <location>
        <begin position="23"/>
        <end position="50"/>
    </location>
</feature>
<evidence type="ECO:0008006" key="9">
    <source>
        <dbReference type="Google" id="ProtNLM"/>
    </source>
</evidence>
<dbReference type="EMBL" id="JXNT01000006">
    <property type="protein sequence ID" value="ODM18440.1"/>
    <property type="molecule type" value="Genomic_DNA"/>
</dbReference>
<dbReference type="STRING" id="573508.A0A1E3BBU4"/>
<comment type="caution">
    <text evidence="7">The sequence shown here is derived from an EMBL/GenBank/DDBJ whole genome shotgun (WGS) entry which is preliminary data.</text>
</comment>
<dbReference type="AlphaFoldDB" id="A0A1E3BBU4"/>
<keyword evidence="3" id="KW-0863">Zinc-finger</keyword>
<proteinExistence type="predicted"/>
<dbReference type="InterPro" id="IPR052035">
    <property type="entry name" value="ZnF_BED_domain_contain"/>
</dbReference>
<evidence type="ECO:0000256" key="4">
    <source>
        <dbReference type="ARBA" id="ARBA00022833"/>
    </source>
</evidence>
<feature type="compositionally biased region" description="Polar residues" evidence="6">
    <location>
        <begin position="34"/>
        <end position="50"/>
    </location>
</feature>
<gene>
    <name evidence="7" type="ORF">SI65_06311</name>
</gene>
<keyword evidence="8" id="KW-1185">Reference proteome</keyword>
<sequence>MSPLSDIYSSSIHEGEVMNPLPYLQSDDLPTFPSEPTASQQTVTSNTDLSFTQPISIPPSLQRVGPDRRKTWILFDNMSKKEFLEWWFETQSGASQSQQSKGKKIQWDGVGYHSKAWAKFDQVAHYITASECSCSVTLWRHLKADKCQQYAAGAMKQSTIQQSMQHQAARITSTGPDEEPFTNELWEHEIITTIAVLRLPFSIIEHPQIQKLICLAHRAPSVPHFPSARTVRRRLAGEVKQQQQTVLQQLPPNAKLSIALDCWTSPFRQAFMAVTGYFLDSEWNYCEILLGFEPLHGAHSGANLSTVVLKLLQEHQITDRVLAFTTDNASNNNTLMSSVQEAVQSLDSSNDTMVIHVPCLAHVIQLSLKELLGEMKADPKNNTTEMEWMGSSTSSAQQTKEIANTLNKVRALAVFINASPQRREAFQSLQSELPKLVPIQDVRSRWNSTFLMLRRAKRLQSTFDEYCVEYGQPHLKLDAEEWRQIEYLLWITQPFFKFKTI</sequence>
<dbReference type="GO" id="GO:0008270">
    <property type="term" value="F:zinc ion binding"/>
    <property type="evidence" value="ECO:0007669"/>
    <property type="project" value="UniProtKB-KW"/>
</dbReference>
<evidence type="ECO:0000256" key="6">
    <source>
        <dbReference type="SAM" id="MobiDB-lite"/>
    </source>
</evidence>
<accession>A0A1E3BBU4</accession>
<dbReference type="InterPro" id="IPR012337">
    <property type="entry name" value="RNaseH-like_sf"/>
</dbReference>
<evidence type="ECO:0000256" key="5">
    <source>
        <dbReference type="ARBA" id="ARBA00023242"/>
    </source>
</evidence>
<evidence type="ECO:0000256" key="3">
    <source>
        <dbReference type="ARBA" id="ARBA00022771"/>
    </source>
</evidence>
<keyword evidence="4" id="KW-0862">Zinc</keyword>
<dbReference type="VEuPathDB" id="FungiDB:SI65_06311"/>